<keyword evidence="4" id="KW-0689">Ribosomal protein</keyword>
<dbReference type="CDD" id="cd04301">
    <property type="entry name" value="NAT_SF"/>
    <property type="match status" value="1"/>
</dbReference>
<dbReference type="AlphaFoldDB" id="A0A4R2JNH1"/>
<organism evidence="4 5">
    <name type="scientific">Actinocrispum wychmicini</name>
    <dbReference type="NCBI Taxonomy" id="1213861"/>
    <lineage>
        <taxon>Bacteria</taxon>
        <taxon>Bacillati</taxon>
        <taxon>Actinomycetota</taxon>
        <taxon>Actinomycetes</taxon>
        <taxon>Pseudonocardiales</taxon>
        <taxon>Pseudonocardiaceae</taxon>
        <taxon>Actinocrispum</taxon>
    </lineage>
</organism>
<dbReference type="PANTHER" id="PTHR10545">
    <property type="entry name" value="DIAMINE N-ACETYLTRANSFERASE"/>
    <property type="match status" value="1"/>
</dbReference>
<evidence type="ECO:0000313" key="5">
    <source>
        <dbReference type="Proteomes" id="UP000295680"/>
    </source>
</evidence>
<dbReference type="EMBL" id="SLWS01000003">
    <property type="protein sequence ID" value="TCO60507.1"/>
    <property type="molecule type" value="Genomic_DNA"/>
</dbReference>
<evidence type="ECO:0000313" key="4">
    <source>
        <dbReference type="EMBL" id="TCO60507.1"/>
    </source>
</evidence>
<dbReference type="RefSeq" id="WP_132115536.1">
    <property type="nucleotide sequence ID" value="NZ_SLWS01000003.1"/>
</dbReference>
<dbReference type="InterPro" id="IPR051016">
    <property type="entry name" value="Diverse_Substrate_AcTransf"/>
</dbReference>
<protein>
    <submittedName>
        <fullName evidence="4">Ribosomal protein S18 acetylase RimI-like enzyme</fullName>
    </submittedName>
</protein>
<evidence type="ECO:0000256" key="1">
    <source>
        <dbReference type="ARBA" id="ARBA00022679"/>
    </source>
</evidence>
<keyword evidence="2" id="KW-0012">Acyltransferase</keyword>
<comment type="caution">
    <text evidence="4">The sequence shown here is derived from an EMBL/GenBank/DDBJ whole genome shotgun (WGS) entry which is preliminary data.</text>
</comment>
<dbReference type="GO" id="GO:0005840">
    <property type="term" value="C:ribosome"/>
    <property type="evidence" value="ECO:0007669"/>
    <property type="project" value="UniProtKB-KW"/>
</dbReference>
<dbReference type="PROSITE" id="PS51186">
    <property type="entry name" value="GNAT"/>
    <property type="match status" value="1"/>
</dbReference>
<keyword evidence="5" id="KW-1185">Reference proteome</keyword>
<sequence length="167" mass="18883">MVLVTPAKIEHIETIAVLLEETDAFYGVTEFAPLEQRVRQVREALFGAVPAAQLLLAWDENQLVGLASYSFLWPAADLTRSLFLKELYVSRTHWRCGVGRLLMHSLFEAALQHNCSRVEWMTDEDNAGAREFYETLGLPRDSSKVFYRMEGEALRRTFGVSSDGLPG</sequence>
<dbReference type="Proteomes" id="UP000295680">
    <property type="component" value="Unassembled WGS sequence"/>
</dbReference>
<dbReference type="Gene3D" id="3.40.630.30">
    <property type="match status" value="1"/>
</dbReference>
<keyword evidence="1" id="KW-0808">Transferase</keyword>
<dbReference type="InterPro" id="IPR016181">
    <property type="entry name" value="Acyl_CoA_acyltransferase"/>
</dbReference>
<feature type="domain" description="N-acetyltransferase" evidence="3">
    <location>
        <begin position="2"/>
        <end position="159"/>
    </location>
</feature>
<dbReference type="SUPFAM" id="SSF55729">
    <property type="entry name" value="Acyl-CoA N-acyltransferases (Nat)"/>
    <property type="match status" value="1"/>
</dbReference>
<gene>
    <name evidence="4" type="ORF">EV192_10382</name>
</gene>
<evidence type="ECO:0000259" key="3">
    <source>
        <dbReference type="PROSITE" id="PS51186"/>
    </source>
</evidence>
<dbReference type="Pfam" id="PF00583">
    <property type="entry name" value="Acetyltransf_1"/>
    <property type="match status" value="1"/>
</dbReference>
<reference evidence="4 5" key="1">
    <citation type="submission" date="2019-03" db="EMBL/GenBank/DDBJ databases">
        <title>Genomic Encyclopedia of Type Strains, Phase IV (KMG-IV): sequencing the most valuable type-strain genomes for metagenomic binning, comparative biology and taxonomic classification.</title>
        <authorList>
            <person name="Goeker M."/>
        </authorList>
    </citation>
    <scope>NUCLEOTIDE SEQUENCE [LARGE SCALE GENOMIC DNA]</scope>
    <source>
        <strain evidence="4 5">DSM 45934</strain>
    </source>
</reference>
<dbReference type="GO" id="GO:0008080">
    <property type="term" value="F:N-acetyltransferase activity"/>
    <property type="evidence" value="ECO:0007669"/>
    <property type="project" value="UniProtKB-ARBA"/>
</dbReference>
<dbReference type="OrthoDB" id="9805924at2"/>
<name>A0A4R2JNH1_9PSEU</name>
<evidence type="ECO:0000256" key="2">
    <source>
        <dbReference type="ARBA" id="ARBA00023315"/>
    </source>
</evidence>
<dbReference type="PANTHER" id="PTHR10545:SF29">
    <property type="entry name" value="GH14572P-RELATED"/>
    <property type="match status" value="1"/>
</dbReference>
<accession>A0A4R2JNH1</accession>
<proteinExistence type="predicted"/>
<keyword evidence="4" id="KW-0687">Ribonucleoprotein</keyword>
<dbReference type="InterPro" id="IPR000182">
    <property type="entry name" value="GNAT_dom"/>
</dbReference>